<dbReference type="CDD" id="cd20170">
    <property type="entry name" value="Peptidase_M90-like"/>
    <property type="match status" value="1"/>
</dbReference>
<evidence type="ECO:0000256" key="1">
    <source>
        <dbReference type="SAM" id="Phobius"/>
    </source>
</evidence>
<dbReference type="PANTHER" id="PTHR30164:SF2">
    <property type="entry name" value="PROTEIN MTFA"/>
    <property type="match status" value="1"/>
</dbReference>
<keyword evidence="1" id="KW-0812">Transmembrane</keyword>
<keyword evidence="3" id="KW-1185">Reference proteome</keyword>
<accession>A0ABP8CEN9</accession>
<evidence type="ECO:0000313" key="3">
    <source>
        <dbReference type="Proteomes" id="UP001501496"/>
    </source>
</evidence>
<gene>
    <name evidence="2" type="ORF">GCM10022291_27390</name>
</gene>
<dbReference type="Pfam" id="PF06167">
    <property type="entry name" value="Peptidase_M90"/>
    <property type="match status" value="1"/>
</dbReference>
<keyword evidence="1" id="KW-1133">Transmembrane helix</keyword>
<dbReference type="Proteomes" id="UP001501496">
    <property type="component" value="Unassembled WGS sequence"/>
</dbReference>
<dbReference type="Gene3D" id="1.10.472.150">
    <property type="entry name" value="Glucose-regulated metallo-peptidase M90, N-terminal domain"/>
    <property type="match status" value="1"/>
</dbReference>
<organism evidence="2 3">
    <name type="scientific">Postechiella marina</name>
    <dbReference type="NCBI Taxonomy" id="943941"/>
    <lineage>
        <taxon>Bacteria</taxon>
        <taxon>Pseudomonadati</taxon>
        <taxon>Bacteroidota</taxon>
        <taxon>Flavobacteriia</taxon>
        <taxon>Flavobacteriales</taxon>
        <taxon>Flavobacteriaceae</taxon>
        <taxon>Postechiella</taxon>
    </lineage>
</organism>
<dbReference type="InterPro" id="IPR024079">
    <property type="entry name" value="MetalloPept_cat_dom_sf"/>
</dbReference>
<comment type="caution">
    <text evidence="2">The sequence shown here is derived from an EMBL/GenBank/DDBJ whole genome shotgun (WGS) entry which is preliminary data.</text>
</comment>
<feature type="transmembrane region" description="Helical" evidence="1">
    <location>
        <begin position="15"/>
        <end position="33"/>
    </location>
</feature>
<keyword evidence="1" id="KW-0472">Membrane</keyword>
<dbReference type="PANTHER" id="PTHR30164">
    <property type="entry name" value="MTFA PEPTIDASE"/>
    <property type="match status" value="1"/>
</dbReference>
<proteinExistence type="predicted"/>
<dbReference type="InterPro" id="IPR010384">
    <property type="entry name" value="MtfA_fam"/>
</dbReference>
<dbReference type="SUPFAM" id="SSF55486">
    <property type="entry name" value="Metalloproteases ('zincins'), catalytic domain"/>
    <property type="match status" value="1"/>
</dbReference>
<feature type="transmembrane region" description="Helical" evidence="1">
    <location>
        <begin position="112"/>
        <end position="132"/>
    </location>
</feature>
<dbReference type="InterPro" id="IPR042252">
    <property type="entry name" value="MtfA_N"/>
</dbReference>
<name>A0ABP8CEN9_9FLAO</name>
<evidence type="ECO:0000313" key="2">
    <source>
        <dbReference type="EMBL" id="GAA4238125.1"/>
    </source>
</evidence>
<protein>
    <submittedName>
        <fullName evidence="2">Zinc-dependent peptidase</fullName>
    </submittedName>
</protein>
<reference evidence="3" key="1">
    <citation type="journal article" date="2019" name="Int. J. Syst. Evol. Microbiol.">
        <title>The Global Catalogue of Microorganisms (GCM) 10K type strain sequencing project: providing services to taxonomists for standard genome sequencing and annotation.</title>
        <authorList>
            <consortium name="The Broad Institute Genomics Platform"/>
            <consortium name="The Broad Institute Genome Sequencing Center for Infectious Disease"/>
            <person name="Wu L."/>
            <person name="Ma J."/>
        </authorList>
    </citation>
    <scope>NUCLEOTIDE SEQUENCE [LARGE SCALE GENOMIC DNA]</scope>
    <source>
        <strain evidence="3">JCM 17630</strain>
    </source>
</reference>
<sequence length="282" mass="33334">MPILLIEQYALEQRVVLGVCFSFLGLLIIYYGLKTLEMAYVLKNKKPYFVHFYLRLKTLSHKEKSILSQNFSFYNTLSKKHKKYFEHRVALFIKDKDFVGAKNYMVTDKMRVLISATAVMLTFGFRDFYISLLSKIVIYPKAFYSKMNKAYHKGEFNPKLKALVLSWEDFEEGFKIENDNLNLGIHELTHAIHLNSIKERDISSTIFKDSFSELTSLLSSKKELREKLILSQYFRGYAYTNKFEFLAVIIENFIETPDEFKSEFPRIYNKVKQMLNFNMNGY</sequence>
<dbReference type="Gene3D" id="3.40.390.10">
    <property type="entry name" value="Collagenase (Catalytic Domain)"/>
    <property type="match status" value="1"/>
</dbReference>
<dbReference type="EMBL" id="BAABCA010000006">
    <property type="protein sequence ID" value="GAA4238125.1"/>
    <property type="molecule type" value="Genomic_DNA"/>
</dbReference>